<organism evidence="1 2">
    <name type="scientific">Bathycoccus prasinos</name>
    <dbReference type="NCBI Taxonomy" id="41875"/>
    <lineage>
        <taxon>Eukaryota</taxon>
        <taxon>Viridiplantae</taxon>
        <taxon>Chlorophyta</taxon>
        <taxon>Mamiellophyceae</taxon>
        <taxon>Mamiellales</taxon>
        <taxon>Bathycoccaceae</taxon>
        <taxon>Bathycoccus</taxon>
    </lineage>
</organism>
<dbReference type="KEGG" id="bpg:Bathy04g03690"/>
<name>K8EE39_9CHLO</name>
<reference evidence="1 2" key="1">
    <citation type="submission" date="2011-10" db="EMBL/GenBank/DDBJ databases">
        <authorList>
            <person name="Genoscope - CEA"/>
        </authorList>
    </citation>
    <scope>NUCLEOTIDE SEQUENCE [LARGE SCALE GENOMIC DNA]</scope>
    <source>
        <strain evidence="1 2">RCC 1105</strain>
    </source>
</reference>
<dbReference type="OrthoDB" id="10481346at2759"/>
<protein>
    <submittedName>
        <fullName evidence="1">Uncharacterized protein</fullName>
    </submittedName>
</protein>
<proteinExistence type="predicted"/>
<dbReference type="GeneID" id="19016395"/>
<evidence type="ECO:0000313" key="2">
    <source>
        <dbReference type="Proteomes" id="UP000198341"/>
    </source>
</evidence>
<dbReference type="RefSeq" id="XP_007513719.1">
    <property type="nucleotide sequence ID" value="XM_007513657.1"/>
</dbReference>
<keyword evidence="2" id="KW-1185">Reference proteome</keyword>
<accession>K8EE39</accession>
<sequence>MGKINIETEVESVLSEQSATCEKLKIRVSETVEGVNLSAKFVLPVNVEVSSKGNLDANMQTSKVDLEAAKDFWKIKLDDVDQNTQNIMDVLKISVREKVSAIDSTATLEWKAKGNAVKGILEPPVFEGVKSTLEFDNSKKQLTVTAKKKIDKIDVSVKADANVKTQTFKGGKMTLSYPLPEGVKGSLEASTNGSGKITLRRGNLSAKMPLKNFTSAPNMNDVKLEFNYSTDIASF</sequence>
<dbReference type="EMBL" id="FO082275">
    <property type="protein sequence ID" value="CCO16244.1"/>
    <property type="molecule type" value="Genomic_DNA"/>
</dbReference>
<dbReference type="AlphaFoldDB" id="K8EE39"/>
<evidence type="ECO:0000313" key="1">
    <source>
        <dbReference type="EMBL" id="CCO16244.1"/>
    </source>
</evidence>
<gene>
    <name evidence="1" type="ORF">Bathy04g03690</name>
</gene>
<dbReference type="Proteomes" id="UP000198341">
    <property type="component" value="Chromosome 4"/>
</dbReference>